<gene>
    <name evidence="2" type="ORF">L207DRAFT_577095</name>
</gene>
<protein>
    <submittedName>
        <fullName evidence="2">Uncharacterized protein</fullName>
    </submittedName>
</protein>
<evidence type="ECO:0000256" key="1">
    <source>
        <dbReference type="SAM" id="MobiDB-lite"/>
    </source>
</evidence>
<dbReference type="OrthoDB" id="3499227at2759"/>
<reference evidence="2 3" key="1">
    <citation type="submission" date="2016-04" db="EMBL/GenBank/DDBJ databases">
        <title>A degradative enzymes factory behind the ericoid mycorrhizal symbiosis.</title>
        <authorList>
            <consortium name="DOE Joint Genome Institute"/>
            <person name="Martino E."/>
            <person name="Morin E."/>
            <person name="Grelet G."/>
            <person name="Kuo A."/>
            <person name="Kohler A."/>
            <person name="Daghino S."/>
            <person name="Barry K."/>
            <person name="Choi C."/>
            <person name="Cichocki N."/>
            <person name="Clum A."/>
            <person name="Copeland A."/>
            <person name="Hainaut M."/>
            <person name="Haridas S."/>
            <person name="Labutti K."/>
            <person name="Lindquist E."/>
            <person name="Lipzen A."/>
            <person name="Khouja H.-R."/>
            <person name="Murat C."/>
            <person name="Ohm R."/>
            <person name="Olson A."/>
            <person name="Spatafora J."/>
            <person name="Veneault-Fourrey C."/>
            <person name="Henrissat B."/>
            <person name="Grigoriev I."/>
            <person name="Martin F."/>
            <person name="Perotto S."/>
        </authorList>
    </citation>
    <scope>NUCLEOTIDE SEQUENCE [LARGE SCALE GENOMIC DNA]</scope>
    <source>
        <strain evidence="2 3">F</strain>
    </source>
</reference>
<feature type="compositionally biased region" description="Basic and acidic residues" evidence="1">
    <location>
        <begin position="61"/>
        <end position="71"/>
    </location>
</feature>
<evidence type="ECO:0000313" key="3">
    <source>
        <dbReference type="Proteomes" id="UP000235786"/>
    </source>
</evidence>
<sequence length="371" mass="42435">MADHELIQKLCKCSMIDCKDIGGITFATMQNRFERPTISDLIRFKRPDQETQASGNLTTQRTRDSQEKGARDDVQIMAEMRRSAAVESHLCWLRNKEVKPWNERAIWVPSGSNSWLCIEDIIWGQTSTLRNPTTHNPTPTTVFWDELGSQAFEHALRLQDQSDSSGLSHIELCVQGHDAHSNRLRVQRTLKVKLETTNRTTEQGKIVKTTMELKRTLAISSPEPSSVLSLKPKSKELYQDIVEQLAQHEVDKALDERNHYLREVFGQNVDHVRTCRNTIAGYKWTYQKPEIRVRGPDGITMTLKELRRDFANGDDEVGLTHEISIEQVRGEKGKDHLFDLPGEGCESERRIRQARWTISSAIDKCVAWDGG</sequence>
<name>A0A2J6S647_HYAVF</name>
<accession>A0A2J6S647</accession>
<proteinExistence type="predicted"/>
<feature type="compositionally biased region" description="Polar residues" evidence="1">
    <location>
        <begin position="50"/>
        <end position="60"/>
    </location>
</feature>
<keyword evidence="3" id="KW-1185">Reference proteome</keyword>
<dbReference type="EMBL" id="KZ613939">
    <property type="protein sequence ID" value="PMD46226.1"/>
    <property type="molecule type" value="Genomic_DNA"/>
</dbReference>
<dbReference type="Proteomes" id="UP000235786">
    <property type="component" value="Unassembled WGS sequence"/>
</dbReference>
<dbReference type="AlphaFoldDB" id="A0A2J6S647"/>
<feature type="region of interest" description="Disordered" evidence="1">
    <location>
        <begin position="49"/>
        <end position="71"/>
    </location>
</feature>
<evidence type="ECO:0000313" key="2">
    <source>
        <dbReference type="EMBL" id="PMD46226.1"/>
    </source>
</evidence>
<organism evidence="2 3">
    <name type="scientific">Hyaloscypha variabilis (strain UAMH 11265 / GT02V1 / F)</name>
    <name type="common">Meliniomyces variabilis</name>
    <dbReference type="NCBI Taxonomy" id="1149755"/>
    <lineage>
        <taxon>Eukaryota</taxon>
        <taxon>Fungi</taxon>
        <taxon>Dikarya</taxon>
        <taxon>Ascomycota</taxon>
        <taxon>Pezizomycotina</taxon>
        <taxon>Leotiomycetes</taxon>
        <taxon>Helotiales</taxon>
        <taxon>Hyaloscyphaceae</taxon>
        <taxon>Hyaloscypha</taxon>
        <taxon>Hyaloscypha variabilis</taxon>
    </lineage>
</organism>